<evidence type="ECO:0000256" key="15">
    <source>
        <dbReference type="PIRSR" id="PIRSR000168-2"/>
    </source>
</evidence>
<dbReference type="Pfam" id="PF01756">
    <property type="entry name" value="ACOX"/>
    <property type="match status" value="1"/>
</dbReference>
<comment type="similarity">
    <text evidence="4 13">Belongs to the acyl-CoA oxidase family.</text>
</comment>
<dbReference type="InterPro" id="IPR029320">
    <property type="entry name" value="Acyl-CoA_ox_N"/>
</dbReference>
<evidence type="ECO:0000256" key="5">
    <source>
        <dbReference type="ARBA" id="ARBA00022630"/>
    </source>
</evidence>
<name>A0AAW0X7D8_CHEQU</name>
<evidence type="ECO:0000259" key="16">
    <source>
        <dbReference type="Pfam" id="PF01756"/>
    </source>
</evidence>
<evidence type="ECO:0000256" key="12">
    <source>
        <dbReference type="ARBA" id="ARBA00023140"/>
    </source>
</evidence>
<accession>A0AAW0X7D8</accession>
<dbReference type="GO" id="GO:0003997">
    <property type="term" value="F:acyl-CoA oxidase activity"/>
    <property type="evidence" value="ECO:0007669"/>
    <property type="project" value="InterPro"/>
</dbReference>
<proteinExistence type="inferred from homology"/>
<keyword evidence="20" id="KW-1185">Reference proteome</keyword>
<organism evidence="19 20">
    <name type="scientific">Cherax quadricarinatus</name>
    <name type="common">Australian red claw crayfish</name>
    <dbReference type="NCBI Taxonomy" id="27406"/>
    <lineage>
        <taxon>Eukaryota</taxon>
        <taxon>Metazoa</taxon>
        <taxon>Ecdysozoa</taxon>
        <taxon>Arthropoda</taxon>
        <taxon>Crustacea</taxon>
        <taxon>Multicrustacea</taxon>
        <taxon>Malacostraca</taxon>
        <taxon>Eumalacostraca</taxon>
        <taxon>Eucarida</taxon>
        <taxon>Decapoda</taxon>
        <taxon>Pleocyemata</taxon>
        <taxon>Astacidea</taxon>
        <taxon>Parastacoidea</taxon>
        <taxon>Parastacidae</taxon>
        <taxon>Cherax</taxon>
    </lineage>
</organism>
<feature type="active site" description="Proton acceptor" evidence="14">
    <location>
        <position position="430"/>
    </location>
</feature>
<dbReference type="Gene3D" id="1.10.540.10">
    <property type="entry name" value="Acyl-CoA dehydrogenase/oxidase, N-terminal domain"/>
    <property type="match status" value="1"/>
</dbReference>
<evidence type="ECO:0000256" key="1">
    <source>
        <dbReference type="ARBA" id="ARBA00001974"/>
    </source>
</evidence>
<evidence type="ECO:0000313" key="20">
    <source>
        <dbReference type="Proteomes" id="UP001445076"/>
    </source>
</evidence>
<evidence type="ECO:0000256" key="10">
    <source>
        <dbReference type="ARBA" id="ARBA00023002"/>
    </source>
</evidence>
<feature type="binding site" evidence="15">
    <location>
        <position position="187"/>
    </location>
    <ligand>
        <name>FAD</name>
        <dbReference type="ChEBI" id="CHEBI:57692"/>
    </ligand>
</feature>
<keyword evidence="5 13" id="KW-0285">Flavoprotein</keyword>
<evidence type="ECO:0000313" key="19">
    <source>
        <dbReference type="EMBL" id="KAK8735634.1"/>
    </source>
</evidence>
<dbReference type="InterPro" id="IPR002655">
    <property type="entry name" value="Acyl-CoA_oxidase_C"/>
</dbReference>
<dbReference type="InterPro" id="IPR046373">
    <property type="entry name" value="Acyl-CoA_Oxase/DH_mid-dom_sf"/>
</dbReference>
<keyword evidence="11" id="KW-0443">Lipid metabolism</keyword>
<evidence type="ECO:0000256" key="4">
    <source>
        <dbReference type="ARBA" id="ARBA00006288"/>
    </source>
</evidence>
<gene>
    <name evidence="19" type="ORF">OTU49_005239</name>
</gene>
<dbReference type="FunFam" id="1.20.140.10:FF:000013">
    <property type="entry name" value="Acyl-coenzyme A oxidase"/>
    <property type="match status" value="1"/>
</dbReference>
<feature type="domain" description="Acyl-coenzyme A oxidase N-terminal" evidence="17">
    <location>
        <begin position="23"/>
        <end position="142"/>
    </location>
</feature>
<evidence type="ECO:0000256" key="11">
    <source>
        <dbReference type="ARBA" id="ARBA00023098"/>
    </source>
</evidence>
<dbReference type="PANTHER" id="PTHR10909">
    <property type="entry name" value="ELECTRON TRANSPORT OXIDOREDUCTASE"/>
    <property type="match status" value="1"/>
</dbReference>
<dbReference type="Pfam" id="PF14749">
    <property type="entry name" value="Acyl-CoA_ox_N"/>
    <property type="match status" value="1"/>
</dbReference>
<evidence type="ECO:0000256" key="14">
    <source>
        <dbReference type="PIRSR" id="PIRSR000168-1"/>
    </source>
</evidence>
<dbReference type="GO" id="GO:0033540">
    <property type="term" value="P:fatty acid beta-oxidation using acyl-CoA oxidase"/>
    <property type="evidence" value="ECO:0007669"/>
    <property type="project" value="TreeGrafter"/>
</dbReference>
<dbReference type="GO" id="GO:0005777">
    <property type="term" value="C:peroxisome"/>
    <property type="evidence" value="ECO:0007669"/>
    <property type="project" value="UniProtKB-SubCell"/>
</dbReference>
<dbReference type="GO" id="GO:0055088">
    <property type="term" value="P:lipid homeostasis"/>
    <property type="evidence" value="ECO:0007669"/>
    <property type="project" value="TreeGrafter"/>
</dbReference>
<dbReference type="SUPFAM" id="SSF56645">
    <property type="entry name" value="Acyl-CoA dehydrogenase NM domain-like"/>
    <property type="match status" value="1"/>
</dbReference>
<comment type="cofactor">
    <cofactor evidence="1">
        <name>FAD</name>
        <dbReference type="ChEBI" id="CHEBI:57692"/>
    </cofactor>
</comment>
<evidence type="ECO:0000256" key="3">
    <source>
        <dbReference type="ARBA" id="ARBA00004846"/>
    </source>
</evidence>
<evidence type="ECO:0000256" key="8">
    <source>
        <dbReference type="ARBA" id="ARBA00022832"/>
    </source>
</evidence>
<keyword evidence="9" id="KW-0067">ATP-binding</keyword>
<dbReference type="FunFam" id="1.10.540.10:FF:000006">
    <property type="entry name" value="Acyl-coenzyme A oxidase"/>
    <property type="match status" value="1"/>
</dbReference>
<feature type="binding site" evidence="15">
    <location>
        <position position="148"/>
    </location>
    <ligand>
        <name>FAD</name>
        <dbReference type="ChEBI" id="CHEBI:57692"/>
    </ligand>
</feature>
<dbReference type="InterPro" id="IPR012258">
    <property type="entry name" value="Acyl-CoA_oxidase"/>
</dbReference>
<evidence type="ECO:0000256" key="9">
    <source>
        <dbReference type="ARBA" id="ARBA00022840"/>
    </source>
</evidence>
<comment type="pathway">
    <text evidence="3">Lipid metabolism; peroxisomal fatty acid beta-oxidation.</text>
</comment>
<reference evidence="19 20" key="1">
    <citation type="journal article" date="2024" name="BMC Genomics">
        <title>Genome assembly of redclaw crayfish (Cherax quadricarinatus) provides insights into its immune adaptation and hypoxia tolerance.</title>
        <authorList>
            <person name="Liu Z."/>
            <person name="Zheng J."/>
            <person name="Li H."/>
            <person name="Fang K."/>
            <person name="Wang S."/>
            <person name="He J."/>
            <person name="Zhou D."/>
            <person name="Weng S."/>
            <person name="Chi M."/>
            <person name="Gu Z."/>
            <person name="He J."/>
            <person name="Li F."/>
            <person name="Wang M."/>
        </authorList>
    </citation>
    <scope>NUCLEOTIDE SEQUENCE [LARGE SCALE GENOMIC DNA]</scope>
    <source>
        <strain evidence="19">ZL_2023a</strain>
    </source>
</reference>
<keyword evidence="10" id="KW-0560">Oxidoreductase</keyword>
<evidence type="ECO:0000259" key="18">
    <source>
        <dbReference type="Pfam" id="PF22924"/>
    </source>
</evidence>
<dbReference type="Gene3D" id="1.20.140.10">
    <property type="entry name" value="Butyryl-CoA Dehydrogenase, subunit A, domain 3"/>
    <property type="match status" value="2"/>
</dbReference>
<dbReference type="GO" id="GO:0071949">
    <property type="term" value="F:FAD binding"/>
    <property type="evidence" value="ECO:0007669"/>
    <property type="project" value="InterPro"/>
</dbReference>
<evidence type="ECO:0000256" key="13">
    <source>
        <dbReference type="PIRNR" id="PIRNR000168"/>
    </source>
</evidence>
<feature type="domain" description="Acyl-CoA oxidase C-terminal" evidence="16">
    <location>
        <begin position="479"/>
        <end position="658"/>
    </location>
</feature>
<keyword evidence="6" id="KW-0547">Nucleotide-binding</keyword>
<evidence type="ECO:0000259" key="17">
    <source>
        <dbReference type="Pfam" id="PF14749"/>
    </source>
</evidence>
<dbReference type="Pfam" id="PF22924">
    <property type="entry name" value="ACOX_C_alpha1"/>
    <property type="match status" value="1"/>
</dbReference>
<dbReference type="FunFam" id="1.20.140.10:FF:000005">
    <property type="entry name" value="Acyl-coenzyme A oxidase"/>
    <property type="match status" value="1"/>
</dbReference>
<evidence type="ECO:0000256" key="2">
    <source>
        <dbReference type="ARBA" id="ARBA00004275"/>
    </source>
</evidence>
<dbReference type="PIRSF" id="PIRSF000168">
    <property type="entry name" value="Acyl-CoA_oxidase"/>
    <property type="match status" value="1"/>
</dbReference>
<dbReference type="SUPFAM" id="SSF47203">
    <property type="entry name" value="Acyl-CoA dehydrogenase C-terminal domain-like"/>
    <property type="match status" value="2"/>
</dbReference>
<dbReference type="FunFam" id="2.40.110.10:FF:000003">
    <property type="entry name" value="Acyl-coenzyme A oxidase"/>
    <property type="match status" value="1"/>
</dbReference>
<dbReference type="Proteomes" id="UP001445076">
    <property type="component" value="Unassembled WGS sequence"/>
</dbReference>
<dbReference type="EMBL" id="JARKIK010000046">
    <property type="protein sequence ID" value="KAK8735634.1"/>
    <property type="molecule type" value="Genomic_DNA"/>
</dbReference>
<dbReference type="InterPro" id="IPR037069">
    <property type="entry name" value="AcylCoA_DH/ox_N_sf"/>
</dbReference>
<dbReference type="PANTHER" id="PTHR10909:SF250">
    <property type="entry name" value="PEROXISOMAL ACYL-COENZYME A OXIDASE 1"/>
    <property type="match status" value="1"/>
</dbReference>
<dbReference type="AlphaFoldDB" id="A0AAW0X7D8"/>
<sequence>MDKNNERECNEDLIRERRKCNFNIEELTNIVDGGKARTARRREIQRLLINDPEFLDEIPQDYMSHEDRYSNELRKSAHLMQKLADQESGHDIHQDIGALTGILKDGNPLMVHLSMFIPAILGQANSEQQEKWLGRSLRNEIIGTYAQTELGHGTFVRGLETRATYDPTVEEFVLHTPTITATKWWPGGLGKTCNYCVVMAQLYTQGRCYGPHPFIVQLRDEETHRSLPGITLGEIGPRLGLNSNDNGFLKFENHRIPRTNMLMKHSQVLKDGTYVKPLHNKLSYGTMMLVRVGIVGACSRSLQYAVTIATRYSAVRHQSEIVPGQPEPQILDYQTQQYKVIPQIASVFALIFSARSLSKIQSSVTAKLKDGNTDLLPELHSLSSGLKALSSSDASWGVEVCRLACGGHGYLASSNLPRTYTGTTCAITYEGENTVLLLQVARYLIKSYRSIGKETGASSVSYLADQTSLASSSSSFSNKALVQAFKLSALSLVAEAEARLQKLCDMGQEFYHAWNYCSVLLLKCAEAHTRYYICEKYEQTVDSLKASEGVKNVLQSLCRLYLIYHITLTHGDFLKCGALTPRNIAVLEGEMCDLLAVLRPQAVSIVDAFDIPDELLGSTLGCWDGNVYQRLYDEALKSPLNKTDVPDAYYKYLLPLMKSSL</sequence>
<dbReference type="InterPro" id="IPR036250">
    <property type="entry name" value="AcylCo_DH-like_C"/>
</dbReference>
<evidence type="ECO:0000256" key="6">
    <source>
        <dbReference type="ARBA" id="ARBA00022741"/>
    </source>
</evidence>
<keyword evidence="12" id="KW-0576">Peroxisome</keyword>
<comment type="caution">
    <text evidence="19">The sequence shown here is derived from an EMBL/GenBank/DDBJ whole genome shotgun (WGS) entry which is preliminary data.</text>
</comment>
<keyword evidence="8" id="KW-0276">Fatty acid metabolism</keyword>
<evidence type="ECO:0000256" key="7">
    <source>
        <dbReference type="ARBA" id="ARBA00022827"/>
    </source>
</evidence>
<protein>
    <recommendedName>
        <fullName evidence="13">Acyl-coenzyme A oxidase</fullName>
    </recommendedName>
</protein>
<dbReference type="Gene3D" id="2.40.110.10">
    <property type="entry name" value="Butyryl-CoA Dehydrogenase, subunit A, domain 2"/>
    <property type="match status" value="1"/>
</dbReference>
<feature type="domain" description="Acyl-CoA oxidase C-alpha1" evidence="18">
    <location>
        <begin position="284"/>
        <end position="445"/>
    </location>
</feature>
<dbReference type="InterPro" id="IPR009100">
    <property type="entry name" value="AcylCoA_DH/oxidase_NM_dom_sf"/>
</dbReference>
<dbReference type="GO" id="GO:0005524">
    <property type="term" value="F:ATP binding"/>
    <property type="evidence" value="ECO:0007669"/>
    <property type="project" value="UniProtKB-KW"/>
</dbReference>
<dbReference type="InterPro" id="IPR055060">
    <property type="entry name" value="ACOX_C_alpha1"/>
</dbReference>
<dbReference type="GO" id="GO:0005504">
    <property type="term" value="F:fatty acid binding"/>
    <property type="evidence" value="ECO:0007669"/>
    <property type="project" value="TreeGrafter"/>
</dbReference>
<comment type="subcellular location">
    <subcellularLocation>
        <location evidence="2">Peroxisome</location>
    </subcellularLocation>
</comment>
<keyword evidence="7 13" id="KW-0274">FAD</keyword>